<feature type="chain" id="PRO_5045262847" description="DUF306 domain-containing protein" evidence="1">
    <location>
        <begin position="25"/>
        <end position="150"/>
    </location>
</feature>
<protein>
    <recommendedName>
        <fullName evidence="4">DUF306 domain-containing protein</fullName>
    </recommendedName>
</protein>
<accession>A0ABW7YTY0</accession>
<keyword evidence="1" id="KW-0732">Signal</keyword>
<name>A0ABW7YTY0_9ACTN</name>
<proteinExistence type="predicted"/>
<feature type="signal peptide" evidence="1">
    <location>
        <begin position="1"/>
        <end position="24"/>
    </location>
</feature>
<comment type="caution">
    <text evidence="2">The sequence shown here is derived from an EMBL/GenBank/DDBJ whole genome shotgun (WGS) entry which is preliminary data.</text>
</comment>
<sequence length="150" mass="16090">MKAILAGAATAALLLSVTAAPASATTGLKTVYGWAKISGDSHLVLTPYKATRGEIGESGLLGWSLDKKTGSPIKIAYTEGLDFRQVNKKCGKRAAGYPHDNVDKKTAFGKTKCDPIDLYALLKKGRLAVRVVFDDTKRPMAVKVWELNLP</sequence>
<evidence type="ECO:0000313" key="2">
    <source>
        <dbReference type="EMBL" id="MFI6499374.1"/>
    </source>
</evidence>
<keyword evidence="3" id="KW-1185">Reference proteome</keyword>
<reference evidence="2 3" key="1">
    <citation type="submission" date="2024-10" db="EMBL/GenBank/DDBJ databases">
        <title>The Natural Products Discovery Center: Release of the First 8490 Sequenced Strains for Exploring Actinobacteria Biosynthetic Diversity.</title>
        <authorList>
            <person name="Kalkreuter E."/>
            <person name="Kautsar S.A."/>
            <person name="Yang D."/>
            <person name="Bader C.D."/>
            <person name="Teijaro C.N."/>
            <person name="Fluegel L."/>
            <person name="Davis C.M."/>
            <person name="Simpson J.R."/>
            <person name="Lauterbach L."/>
            <person name="Steele A.D."/>
            <person name="Gui C."/>
            <person name="Meng S."/>
            <person name="Li G."/>
            <person name="Viehrig K."/>
            <person name="Ye F."/>
            <person name="Su P."/>
            <person name="Kiefer A.F."/>
            <person name="Nichols A."/>
            <person name="Cepeda A.J."/>
            <person name="Yan W."/>
            <person name="Fan B."/>
            <person name="Jiang Y."/>
            <person name="Adhikari A."/>
            <person name="Zheng C.-J."/>
            <person name="Schuster L."/>
            <person name="Cowan T.M."/>
            <person name="Smanski M.J."/>
            <person name="Chevrette M.G."/>
            <person name="De Carvalho L.P.S."/>
            <person name="Shen B."/>
        </authorList>
    </citation>
    <scope>NUCLEOTIDE SEQUENCE [LARGE SCALE GENOMIC DNA]</scope>
    <source>
        <strain evidence="2 3">NPDC050545</strain>
    </source>
</reference>
<gene>
    <name evidence="2" type="ORF">ACIBG2_18445</name>
</gene>
<evidence type="ECO:0008006" key="4">
    <source>
        <dbReference type="Google" id="ProtNLM"/>
    </source>
</evidence>
<evidence type="ECO:0000313" key="3">
    <source>
        <dbReference type="Proteomes" id="UP001612741"/>
    </source>
</evidence>
<organism evidence="2 3">
    <name type="scientific">Nonomuraea typhae</name>
    <dbReference type="NCBI Taxonomy" id="2603600"/>
    <lineage>
        <taxon>Bacteria</taxon>
        <taxon>Bacillati</taxon>
        <taxon>Actinomycetota</taxon>
        <taxon>Actinomycetes</taxon>
        <taxon>Streptosporangiales</taxon>
        <taxon>Streptosporangiaceae</taxon>
        <taxon>Nonomuraea</taxon>
    </lineage>
</organism>
<dbReference type="EMBL" id="JBITGY010000004">
    <property type="protein sequence ID" value="MFI6499374.1"/>
    <property type="molecule type" value="Genomic_DNA"/>
</dbReference>
<dbReference type="RefSeq" id="WP_397082613.1">
    <property type="nucleotide sequence ID" value="NZ_JBITGY010000004.1"/>
</dbReference>
<evidence type="ECO:0000256" key="1">
    <source>
        <dbReference type="SAM" id="SignalP"/>
    </source>
</evidence>
<dbReference type="Proteomes" id="UP001612741">
    <property type="component" value="Unassembled WGS sequence"/>
</dbReference>